<dbReference type="PANTHER" id="PTHR46268">
    <property type="entry name" value="STRESS RESPONSE PROTEIN NHAX"/>
    <property type="match status" value="1"/>
</dbReference>
<evidence type="ECO:0000256" key="1">
    <source>
        <dbReference type="ARBA" id="ARBA00008791"/>
    </source>
</evidence>
<geneLocation type="plasmid" evidence="3 4">
    <name>unnamed2</name>
</geneLocation>
<accession>A0A974ZS04</accession>
<keyword evidence="3" id="KW-0614">Plasmid</keyword>
<name>A0A974ZS04_9NOCA</name>
<evidence type="ECO:0000313" key="3">
    <source>
        <dbReference type="EMBL" id="QSE87897.1"/>
    </source>
</evidence>
<dbReference type="RefSeq" id="WP_206004658.1">
    <property type="nucleotide sequence ID" value="NZ_CP070617.1"/>
</dbReference>
<organism evidence="3 4">
    <name type="scientific">Rhodococcus pseudokoreensis</name>
    <dbReference type="NCBI Taxonomy" id="2811421"/>
    <lineage>
        <taxon>Bacteria</taxon>
        <taxon>Bacillati</taxon>
        <taxon>Actinomycetota</taxon>
        <taxon>Actinomycetes</taxon>
        <taxon>Mycobacteriales</taxon>
        <taxon>Nocardiaceae</taxon>
        <taxon>Rhodococcus</taxon>
    </lineage>
</organism>
<reference evidence="3 4" key="2">
    <citation type="journal article" date="2022" name="Arch. Microbiol.">
        <title>Rhodococcus pseudokoreensis sp. nov. isolated from the rhizosphere of young M26 apple rootstocks.</title>
        <authorList>
            <person name="Kampfer P."/>
            <person name="Glaeser S.P."/>
            <person name="Blom J."/>
            <person name="Wolf J."/>
            <person name="Benning S."/>
            <person name="Schloter M."/>
            <person name="Neumann-Schaal M."/>
        </authorList>
    </citation>
    <scope>NUCLEOTIDE SEQUENCE [LARGE SCALE GENOMIC DNA]</scope>
    <source>
        <strain evidence="3 4">R79</strain>
    </source>
</reference>
<keyword evidence="4" id="KW-1185">Reference proteome</keyword>
<evidence type="ECO:0000313" key="4">
    <source>
        <dbReference type="Proteomes" id="UP000662986"/>
    </source>
</evidence>
<dbReference type="PANTHER" id="PTHR46268:SF6">
    <property type="entry name" value="UNIVERSAL STRESS PROTEIN UP12"/>
    <property type="match status" value="1"/>
</dbReference>
<dbReference type="Gene3D" id="3.40.50.620">
    <property type="entry name" value="HUPs"/>
    <property type="match status" value="1"/>
</dbReference>
<proteinExistence type="inferred from homology"/>
<gene>
    <name evidence="3" type="ORF">JWS13_04585</name>
</gene>
<dbReference type="SUPFAM" id="SSF52402">
    <property type="entry name" value="Adenine nucleotide alpha hydrolases-like"/>
    <property type="match status" value="1"/>
</dbReference>
<dbReference type="InterPro" id="IPR006016">
    <property type="entry name" value="UspA"/>
</dbReference>
<dbReference type="CDD" id="cd00293">
    <property type="entry name" value="USP-like"/>
    <property type="match status" value="1"/>
</dbReference>
<dbReference type="Proteomes" id="UP000662986">
    <property type="component" value="Plasmid unnamed2"/>
</dbReference>
<reference evidence="3 4" key="1">
    <citation type="journal article" date="2021" name="Microbiol. Resour. Announc.">
        <title>Complete Genome Sequences of Two Rhodococcus sp. Strains with Large and Linear Chromosomes, Isolated from Apple Rhizosphere.</title>
        <authorList>
            <person name="Benning S."/>
            <person name="Brugnone N."/>
            <person name="Siani R."/>
            <person name="Kublik S."/>
            <person name="Schloter M."/>
            <person name="Rad V."/>
        </authorList>
    </citation>
    <scope>NUCLEOTIDE SEQUENCE [LARGE SCALE GENOMIC DNA]</scope>
    <source>
        <strain evidence="3 4">R79</strain>
    </source>
</reference>
<sequence length="181" mass="19892">MTENNHNHPASREALRDWRTPLRVDGPPAPTPAECHLVVGFDSHPASHAALTYALDLAGRLNAFLHVAHIVDIDDMPIEPDRDDWEQRYADAVEAERTEACAMLAALPGNWAYYSREGTPAHLLTTIAEANDALMIVIGTSRGGLMSLLERFVGESVSSKLVHHARRPVLLVPVPPLEERA</sequence>
<dbReference type="Pfam" id="PF00582">
    <property type="entry name" value="Usp"/>
    <property type="match status" value="1"/>
</dbReference>
<dbReference type="InterPro" id="IPR014729">
    <property type="entry name" value="Rossmann-like_a/b/a_fold"/>
</dbReference>
<feature type="domain" description="UspA" evidence="2">
    <location>
        <begin position="36"/>
        <end position="173"/>
    </location>
</feature>
<protein>
    <submittedName>
        <fullName evidence="3">Universal stress protein</fullName>
    </submittedName>
</protein>
<dbReference type="EMBL" id="CP070617">
    <property type="protein sequence ID" value="QSE87897.1"/>
    <property type="molecule type" value="Genomic_DNA"/>
</dbReference>
<comment type="similarity">
    <text evidence="1">Belongs to the universal stress protein A family.</text>
</comment>
<evidence type="ECO:0000259" key="2">
    <source>
        <dbReference type="Pfam" id="PF00582"/>
    </source>
</evidence>